<feature type="transmembrane region" description="Helical" evidence="1">
    <location>
        <begin position="43"/>
        <end position="65"/>
    </location>
</feature>
<evidence type="ECO:0000313" key="2">
    <source>
        <dbReference type="EMBL" id="OGZ64226.1"/>
    </source>
</evidence>
<feature type="transmembrane region" description="Helical" evidence="1">
    <location>
        <begin position="12"/>
        <end position="31"/>
    </location>
</feature>
<feature type="transmembrane region" description="Helical" evidence="1">
    <location>
        <begin position="74"/>
        <end position="95"/>
    </location>
</feature>
<dbReference type="EMBL" id="MHOM01000025">
    <property type="protein sequence ID" value="OGZ64226.1"/>
    <property type="molecule type" value="Genomic_DNA"/>
</dbReference>
<dbReference type="STRING" id="1802200.A2812_03440"/>
<feature type="transmembrane region" description="Helical" evidence="1">
    <location>
        <begin position="137"/>
        <end position="154"/>
    </location>
</feature>
<protein>
    <submittedName>
        <fullName evidence="2">Uncharacterized protein</fullName>
    </submittedName>
</protein>
<comment type="caution">
    <text evidence="2">The sequence shown here is derived from an EMBL/GenBank/DDBJ whole genome shotgun (WGS) entry which is preliminary data.</text>
</comment>
<proteinExistence type="predicted"/>
<organism evidence="2 3">
    <name type="scientific">Candidatus Staskawiczbacteria bacterium RIFCSPHIGHO2_01_FULL_36_16</name>
    <dbReference type="NCBI Taxonomy" id="1802200"/>
    <lineage>
        <taxon>Bacteria</taxon>
        <taxon>Candidatus Staskawicziibacteriota</taxon>
    </lineage>
</organism>
<evidence type="ECO:0000313" key="3">
    <source>
        <dbReference type="Proteomes" id="UP000177190"/>
    </source>
</evidence>
<accession>A0A1G2HP04</accession>
<name>A0A1G2HP04_9BACT</name>
<evidence type="ECO:0000256" key="1">
    <source>
        <dbReference type="SAM" id="Phobius"/>
    </source>
</evidence>
<dbReference type="AlphaFoldDB" id="A0A1G2HP04"/>
<reference evidence="2 3" key="1">
    <citation type="journal article" date="2016" name="Nat. Commun.">
        <title>Thousands of microbial genomes shed light on interconnected biogeochemical processes in an aquifer system.</title>
        <authorList>
            <person name="Anantharaman K."/>
            <person name="Brown C.T."/>
            <person name="Hug L.A."/>
            <person name="Sharon I."/>
            <person name="Castelle C.J."/>
            <person name="Probst A.J."/>
            <person name="Thomas B.C."/>
            <person name="Singh A."/>
            <person name="Wilkins M.J."/>
            <person name="Karaoz U."/>
            <person name="Brodie E.L."/>
            <person name="Williams K.H."/>
            <person name="Hubbard S.S."/>
            <person name="Banfield J.F."/>
        </authorList>
    </citation>
    <scope>NUCLEOTIDE SEQUENCE [LARGE SCALE GENOMIC DNA]</scope>
</reference>
<keyword evidence="1" id="KW-0472">Membrane</keyword>
<keyword evidence="1" id="KW-0812">Transmembrane</keyword>
<keyword evidence="1" id="KW-1133">Transmembrane helix</keyword>
<gene>
    <name evidence="2" type="ORF">A2812_03440</name>
</gene>
<sequence>MINLNKLKKIPVTIVPIILSIFYFASLFFYKMSSQTEQSLISVLSYLLFLCFIVDAIRFIIFILLKLKVPKKIITIFATGFATPYLIVIAINYYIGSRHDFLIFMLDAIPTYLFFGLATAIILFAFSIFDRRILNKWFVVSFVLYSLMVCSYIYGIANIIFVVFSLVLEIVIVQILGWLKRFNLNKYLYIIIACIIIGLAVSIIIFSAYIIIILQMNVAANMFTQEIINRSGGSVDWSKLIK</sequence>
<feature type="transmembrane region" description="Helical" evidence="1">
    <location>
        <begin position="160"/>
        <end position="179"/>
    </location>
</feature>
<feature type="transmembrane region" description="Helical" evidence="1">
    <location>
        <begin position="188"/>
        <end position="214"/>
    </location>
</feature>
<dbReference type="Proteomes" id="UP000177190">
    <property type="component" value="Unassembled WGS sequence"/>
</dbReference>
<feature type="transmembrane region" description="Helical" evidence="1">
    <location>
        <begin position="101"/>
        <end position="125"/>
    </location>
</feature>